<evidence type="ECO:0000313" key="3">
    <source>
        <dbReference type="EMBL" id="RTE64554.1"/>
    </source>
</evidence>
<dbReference type="Gene3D" id="1.10.132.90">
    <property type="match status" value="1"/>
</dbReference>
<name>A0A430KM71_9GAMM</name>
<dbReference type="InterPro" id="IPR041651">
    <property type="entry name" value="DUF5610"/>
</dbReference>
<organism evidence="3 4">
    <name type="scientific">Amphritea opalescens</name>
    <dbReference type="NCBI Taxonomy" id="2490544"/>
    <lineage>
        <taxon>Bacteria</taxon>
        <taxon>Pseudomonadati</taxon>
        <taxon>Pseudomonadota</taxon>
        <taxon>Gammaproteobacteria</taxon>
        <taxon>Oceanospirillales</taxon>
        <taxon>Oceanospirillaceae</taxon>
        <taxon>Amphritea</taxon>
    </lineage>
</organism>
<protein>
    <recommendedName>
        <fullName evidence="2">DUF5610 domain-containing protein</fullName>
    </recommendedName>
</protein>
<evidence type="ECO:0000313" key="4">
    <source>
        <dbReference type="Proteomes" id="UP000283087"/>
    </source>
</evidence>
<evidence type="ECO:0000256" key="1">
    <source>
        <dbReference type="SAM" id="MobiDB-lite"/>
    </source>
</evidence>
<evidence type="ECO:0000259" key="2">
    <source>
        <dbReference type="Pfam" id="PF18433"/>
    </source>
</evidence>
<gene>
    <name evidence="3" type="ORF">EH243_16455</name>
</gene>
<comment type="caution">
    <text evidence="3">The sequence shown here is derived from an EMBL/GenBank/DDBJ whole genome shotgun (WGS) entry which is preliminary data.</text>
</comment>
<keyword evidence="4" id="KW-1185">Reference proteome</keyword>
<dbReference type="EMBL" id="RQXW01000020">
    <property type="protein sequence ID" value="RTE64554.1"/>
    <property type="molecule type" value="Genomic_DNA"/>
</dbReference>
<dbReference type="OrthoDB" id="7366224at2"/>
<dbReference type="AlphaFoldDB" id="A0A430KM71"/>
<accession>A0A430KM71</accession>
<feature type="region of interest" description="Disordered" evidence="1">
    <location>
        <begin position="1"/>
        <end position="28"/>
    </location>
</feature>
<dbReference type="RefSeq" id="WP_126159756.1">
    <property type="nucleotide sequence ID" value="NZ_RQXW01000020.1"/>
</dbReference>
<feature type="domain" description="DUF5610" evidence="2">
    <location>
        <begin position="46"/>
        <end position="165"/>
    </location>
</feature>
<dbReference type="Proteomes" id="UP000283087">
    <property type="component" value="Unassembled WGS sequence"/>
</dbReference>
<dbReference type="Pfam" id="PF18433">
    <property type="entry name" value="DUF5610"/>
    <property type="match status" value="1"/>
</dbReference>
<sequence>MEITSINQPVTEQSKTTEPTQAQQNKTAHNQAILQASLDVSISSGNDSLTLLYRSAVTELNKVLETDLGTSSIQKAYDSGLDVTPEATADRIVSLSGAFFSSYQEQHPEMDLQTQAESFISVISGGIEQGFAEARDILEGLQVLDGDIAANIDTTYDLVQEKLSALTDTLMNSAQATTDGSDADQVS</sequence>
<reference evidence="3 4" key="1">
    <citation type="submission" date="2018-11" db="EMBL/GenBank/DDBJ databases">
        <title>The draft genome sequence of Amphritea opalescens ANRC-JH13T.</title>
        <authorList>
            <person name="Fang Z."/>
            <person name="Zhang Y."/>
            <person name="Han X."/>
        </authorList>
    </citation>
    <scope>NUCLEOTIDE SEQUENCE [LARGE SCALE GENOMIC DNA]</scope>
    <source>
        <strain evidence="3 4">ANRC-JH13</strain>
    </source>
</reference>
<proteinExistence type="predicted"/>